<keyword evidence="3" id="KW-1185">Reference proteome</keyword>
<organism evidence="2 3">
    <name type="scientific">Candidatus Nitronereus thalassa</name>
    <dbReference type="NCBI Taxonomy" id="3020898"/>
    <lineage>
        <taxon>Bacteria</taxon>
        <taxon>Pseudomonadati</taxon>
        <taxon>Nitrospirota</taxon>
        <taxon>Nitrospiria</taxon>
        <taxon>Nitrospirales</taxon>
        <taxon>Nitrospiraceae</taxon>
        <taxon>Candidatus Nitronereus</taxon>
    </lineage>
</organism>
<evidence type="ECO:0000313" key="2">
    <source>
        <dbReference type="EMBL" id="MDT7042120.1"/>
    </source>
</evidence>
<dbReference type="EMBL" id="JAQOUE010000001">
    <property type="protein sequence ID" value="MDT7042120.1"/>
    <property type="molecule type" value="Genomic_DNA"/>
</dbReference>
<accession>A0ABU3K6V2</accession>
<feature type="signal peptide" evidence="1">
    <location>
        <begin position="1"/>
        <end position="27"/>
    </location>
</feature>
<feature type="chain" id="PRO_5046000397" evidence="1">
    <location>
        <begin position="28"/>
        <end position="175"/>
    </location>
</feature>
<reference evidence="2 3" key="1">
    <citation type="journal article" date="2023" name="ISME J.">
        <title>Cultivation and genomic characterization of novel and ubiquitous marine nitrite-oxidizing bacteria from the Nitrospirales.</title>
        <authorList>
            <person name="Mueller A.J."/>
            <person name="Daebeler A."/>
            <person name="Herbold C.W."/>
            <person name="Kirkegaard R.H."/>
            <person name="Daims H."/>
        </authorList>
    </citation>
    <scope>NUCLEOTIDE SEQUENCE [LARGE SCALE GENOMIC DNA]</scope>
    <source>
        <strain evidence="2 3">EB</strain>
    </source>
</reference>
<evidence type="ECO:0000256" key="1">
    <source>
        <dbReference type="SAM" id="SignalP"/>
    </source>
</evidence>
<gene>
    <name evidence="2" type="ORF">PPG34_07125</name>
</gene>
<dbReference type="RefSeq" id="WP_313832481.1">
    <property type="nucleotide sequence ID" value="NZ_JAQOUE010000001.1"/>
</dbReference>
<sequence length="175" mass="20146">MNNRDLSIFIGLAALSFLLLFTDPSQAISPMTHDPQGFKGIKWGTALHTLNHLTLVDPDDRIQEYQFKEDSLQFADTKVETLRLLTIDGKFARVMIRYHGENTHQTIIKYLSAQYGKIQRQRGSMVRGLNQENTWRGNDTEINLNYRGHGEQGFILIQSRILAPKFMEMVSEHSH</sequence>
<proteinExistence type="predicted"/>
<dbReference type="Proteomes" id="UP001250932">
    <property type="component" value="Unassembled WGS sequence"/>
</dbReference>
<comment type="caution">
    <text evidence="2">The sequence shown here is derived from an EMBL/GenBank/DDBJ whole genome shotgun (WGS) entry which is preliminary data.</text>
</comment>
<keyword evidence="1" id="KW-0732">Signal</keyword>
<evidence type="ECO:0000313" key="3">
    <source>
        <dbReference type="Proteomes" id="UP001250932"/>
    </source>
</evidence>
<name>A0ABU3K6V2_9BACT</name>
<protein>
    <submittedName>
        <fullName evidence="2">Uncharacterized protein</fullName>
    </submittedName>
</protein>